<dbReference type="PANTHER" id="PTHR31490:SF88">
    <property type="entry name" value="BETA-XYLANASE"/>
    <property type="match status" value="1"/>
</dbReference>
<accession>A0A4R0MXP5</accession>
<dbReference type="Proteomes" id="UP000292884">
    <property type="component" value="Unassembled WGS sequence"/>
</dbReference>
<dbReference type="PROSITE" id="PS51257">
    <property type="entry name" value="PROKAR_LIPOPROTEIN"/>
    <property type="match status" value="1"/>
</dbReference>
<evidence type="ECO:0000256" key="8">
    <source>
        <dbReference type="ARBA" id="ARBA00023326"/>
    </source>
</evidence>
<dbReference type="PRINTS" id="PR00134">
    <property type="entry name" value="GLHYDRLASE10"/>
</dbReference>
<protein>
    <recommendedName>
        <fullName evidence="10">Beta-xylanase</fullName>
        <ecNumber evidence="10">3.2.1.8</ecNumber>
    </recommendedName>
</protein>
<dbReference type="EMBL" id="SJSK01000002">
    <property type="protein sequence ID" value="TCC91663.1"/>
    <property type="molecule type" value="Genomic_DNA"/>
</dbReference>
<dbReference type="GO" id="GO:0045493">
    <property type="term" value="P:xylan catabolic process"/>
    <property type="evidence" value="ECO:0007669"/>
    <property type="project" value="UniProtKB-KW"/>
</dbReference>
<gene>
    <name evidence="12" type="ORF">EZ428_07840</name>
</gene>
<organism evidence="12 13">
    <name type="scientific">Pedobacter frigiditerrae</name>
    <dbReference type="NCBI Taxonomy" id="2530452"/>
    <lineage>
        <taxon>Bacteria</taxon>
        <taxon>Pseudomonadati</taxon>
        <taxon>Bacteroidota</taxon>
        <taxon>Sphingobacteriia</taxon>
        <taxon>Sphingobacteriales</taxon>
        <taxon>Sphingobacteriaceae</taxon>
        <taxon>Pedobacter</taxon>
    </lineage>
</organism>
<dbReference type="Gene3D" id="3.20.20.80">
    <property type="entry name" value="Glycosidases"/>
    <property type="match status" value="1"/>
</dbReference>
<proteinExistence type="inferred from homology"/>
<dbReference type="Pfam" id="PF00331">
    <property type="entry name" value="Glyco_hydro_10"/>
    <property type="match status" value="1"/>
</dbReference>
<evidence type="ECO:0000256" key="4">
    <source>
        <dbReference type="ARBA" id="ARBA00022729"/>
    </source>
</evidence>
<reference evidence="12 13" key="1">
    <citation type="submission" date="2019-02" db="EMBL/GenBank/DDBJ databases">
        <title>Pedobacter sp. RP-1-13 sp. nov., isolated from Arctic soil.</title>
        <authorList>
            <person name="Dahal R.H."/>
        </authorList>
    </citation>
    <scope>NUCLEOTIDE SEQUENCE [LARGE SCALE GENOMIC DNA]</scope>
    <source>
        <strain evidence="12 13">RP-1-13</strain>
    </source>
</reference>
<dbReference type="SMART" id="SM00633">
    <property type="entry name" value="Glyco_10"/>
    <property type="match status" value="1"/>
</dbReference>
<name>A0A4R0MXP5_9SPHI</name>
<dbReference type="AlphaFoldDB" id="A0A4R0MXP5"/>
<dbReference type="InterPro" id="IPR017853">
    <property type="entry name" value="GH"/>
</dbReference>
<evidence type="ECO:0000259" key="11">
    <source>
        <dbReference type="PROSITE" id="PS51760"/>
    </source>
</evidence>
<comment type="similarity">
    <text evidence="2 10">Belongs to the glycosyl hydrolase 10 (cellulase F) family.</text>
</comment>
<evidence type="ECO:0000256" key="9">
    <source>
        <dbReference type="PROSITE-ProRule" id="PRU10061"/>
    </source>
</evidence>
<evidence type="ECO:0000313" key="13">
    <source>
        <dbReference type="Proteomes" id="UP000292884"/>
    </source>
</evidence>
<evidence type="ECO:0000256" key="3">
    <source>
        <dbReference type="ARBA" id="ARBA00022651"/>
    </source>
</evidence>
<dbReference type="SUPFAM" id="SSF51445">
    <property type="entry name" value="(Trans)glycosidases"/>
    <property type="match status" value="1"/>
</dbReference>
<comment type="caution">
    <text evidence="12">The sequence shown here is derived from an EMBL/GenBank/DDBJ whole genome shotgun (WGS) entry which is preliminary data.</text>
</comment>
<keyword evidence="4" id="KW-0732">Signal</keyword>
<dbReference type="InterPro" id="IPR044846">
    <property type="entry name" value="GH10"/>
</dbReference>
<evidence type="ECO:0000256" key="2">
    <source>
        <dbReference type="ARBA" id="ARBA00007495"/>
    </source>
</evidence>
<evidence type="ECO:0000256" key="5">
    <source>
        <dbReference type="ARBA" id="ARBA00022801"/>
    </source>
</evidence>
<dbReference type="InterPro" id="IPR031158">
    <property type="entry name" value="GH10_AS"/>
</dbReference>
<dbReference type="OrthoDB" id="1032269at2"/>
<dbReference type="InterPro" id="IPR001000">
    <property type="entry name" value="GH10_dom"/>
</dbReference>
<keyword evidence="6 10" id="KW-0119">Carbohydrate metabolism</keyword>
<evidence type="ECO:0000256" key="1">
    <source>
        <dbReference type="ARBA" id="ARBA00000681"/>
    </source>
</evidence>
<evidence type="ECO:0000256" key="10">
    <source>
        <dbReference type="RuleBase" id="RU361174"/>
    </source>
</evidence>
<evidence type="ECO:0000256" key="6">
    <source>
        <dbReference type="ARBA" id="ARBA00023277"/>
    </source>
</evidence>
<comment type="catalytic activity">
    <reaction evidence="1 10">
        <text>Endohydrolysis of (1-&gt;4)-beta-D-xylosidic linkages in xylans.</text>
        <dbReference type="EC" id="3.2.1.8"/>
    </reaction>
</comment>
<feature type="active site" description="Nucleophile" evidence="9">
    <location>
        <position position="273"/>
    </location>
</feature>
<keyword evidence="3 12" id="KW-0858">Xylan degradation</keyword>
<keyword evidence="8 10" id="KW-0624">Polysaccharide degradation</keyword>
<evidence type="ECO:0000313" key="12">
    <source>
        <dbReference type="EMBL" id="TCC91663.1"/>
    </source>
</evidence>
<feature type="domain" description="GH10" evidence="11">
    <location>
        <begin position="41"/>
        <end position="359"/>
    </location>
</feature>
<dbReference type="GO" id="GO:0031176">
    <property type="term" value="F:endo-1,4-beta-xylanase activity"/>
    <property type="evidence" value="ECO:0007669"/>
    <property type="project" value="UniProtKB-EC"/>
</dbReference>
<dbReference type="PANTHER" id="PTHR31490">
    <property type="entry name" value="GLYCOSYL HYDROLASE"/>
    <property type="match status" value="1"/>
</dbReference>
<dbReference type="EC" id="3.2.1.8" evidence="10"/>
<keyword evidence="13" id="KW-1185">Reference proteome</keyword>
<evidence type="ECO:0000256" key="7">
    <source>
        <dbReference type="ARBA" id="ARBA00023295"/>
    </source>
</evidence>
<sequence length="361" mass="40633">MKNYSIVLFIVFSLFSCSKKTTLLDPIINPISGILRDLPLQSPKSTLKDMPFKFGASVSAELLRTNSSYKALVIKEYSSLTAENAMKFWALHPLENTYNWKDADEIVALAQANGKRMHGHTLNWYEVPEWVTNFSGDTQAWENLLKTHIQTVVTHFKGKVSSWDVVNEAIDENGGYKNTIWVQKLGTDYIARAFQYAHQADPSALLFYNDYGHDYNPVKRTAILNLVNGLKQRGIPIHGIGLQLHTRYNQPDEDITSAITSAAATGLLVHISELDMTVNPQSDANLTFTATLAEQQAAKYKFIVKTYYAIPKAQQFGITTWNVTDGDSWIPGTYSRPDWPLPFDANYKRKPAYQGILDGVK</sequence>
<keyword evidence="5 10" id="KW-0378">Hydrolase</keyword>
<keyword evidence="7 10" id="KW-0326">Glycosidase</keyword>
<dbReference type="PROSITE" id="PS51760">
    <property type="entry name" value="GH10_2"/>
    <property type="match status" value="1"/>
</dbReference>
<dbReference type="RefSeq" id="WP_131552602.1">
    <property type="nucleotide sequence ID" value="NZ_SJSK01000002.1"/>
</dbReference>
<dbReference type="PROSITE" id="PS00591">
    <property type="entry name" value="GH10_1"/>
    <property type="match status" value="1"/>
</dbReference>